<dbReference type="AlphaFoldDB" id="A0A915EDG1"/>
<evidence type="ECO:0000313" key="22">
    <source>
        <dbReference type="Proteomes" id="UP000887574"/>
    </source>
</evidence>
<feature type="binding site" evidence="18">
    <location>
        <position position="430"/>
    </location>
    <ligand>
        <name>Zn(2+)</name>
        <dbReference type="ChEBI" id="CHEBI:29105"/>
    </ligand>
</feature>
<dbReference type="PROSITE" id="PS51131">
    <property type="entry name" value="ZN_HOOK"/>
    <property type="match status" value="1"/>
</dbReference>
<feature type="domain" description="Zinc-hook" evidence="21">
    <location>
        <begin position="383"/>
        <end position="480"/>
    </location>
</feature>
<dbReference type="InterPro" id="IPR013134">
    <property type="entry name" value="Zn_hook_RAD50"/>
</dbReference>
<accession>A0A915EDG1</accession>
<keyword evidence="13 19" id="KW-0175">Coiled coil</keyword>
<evidence type="ECO:0000256" key="1">
    <source>
        <dbReference type="ARBA" id="ARBA00001947"/>
    </source>
</evidence>
<comment type="similarity">
    <text evidence="4">Belongs to the SMC family. RAD50 subfamily.</text>
</comment>
<keyword evidence="8" id="KW-0227">DNA damage</keyword>
<organism evidence="22 23">
    <name type="scientific">Ditylenchus dipsaci</name>
    <dbReference type="NCBI Taxonomy" id="166011"/>
    <lineage>
        <taxon>Eukaryota</taxon>
        <taxon>Metazoa</taxon>
        <taxon>Ecdysozoa</taxon>
        <taxon>Nematoda</taxon>
        <taxon>Chromadorea</taxon>
        <taxon>Rhabditida</taxon>
        <taxon>Tylenchina</taxon>
        <taxon>Tylenchomorpha</taxon>
        <taxon>Sphaerularioidea</taxon>
        <taxon>Anguinidae</taxon>
        <taxon>Anguininae</taxon>
        <taxon>Ditylenchus</taxon>
    </lineage>
</organism>
<keyword evidence="6 18" id="KW-0479">Metal-binding</keyword>
<keyword evidence="12" id="KW-0460">Magnesium</keyword>
<keyword evidence="22" id="KW-1185">Reference proteome</keyword>
<evidence type="ECO:0000256" key="2">
    <source>
        <dbReference type="ARBA" id="ARBA00004123"/>
    </source>
</evidence>
<dbReference type="PANTHER" id="PTHR18867">
    <property type="entry name" value="RAD50"/>
    <property type="match status" value="1"/>
</dbReference>
<dbReference type="GO" id="GO:0000722">
    <property type="term" value="P:telomere maintenance via recombination"/>
    <property type="evidence" value="ECO:0007669"/>
    <property type="project" value="TreeGrafter"/>
</dbReference>
<dbReference type="GO" id="GO:0000794">
    <property type="term" value="C:condensed nuclear chromosome"/>
    <property type="evidence" value="ECO:0007669"/>
    <property type="project" value="TreeGrafter"/>
</dbReference>
<dbReference type="GO" id="GO:0043047">
    <property type="term" value="F:single-stranded telomeric DNA binding"/>
    <property type="evidence" value="ECO:0007669"/>
    <property type="project" value="TreeGrafter"/>
</dbReference>
<feature type="coiled-coil region" evidence="19">
    <location>
        <begin position="259"/>
        <end position="347"/>
    </location>
</feature>
<name>A0A915EDG1_9BILA</name>
<dbReference type="SUPFAM" id="SSF52540">
    <property type="entry name" value="P-loop containing nucleoside triphosphate hydrolases"/>
    <property type="match status" value="1"/>
</dbReference>
<keyword evidence="16" id="KW-0469">Meiosis</keyword>
<evidence type="ECO:0000256" key="18">
    <source>
        <dbReference type="PROSITE-ProRule" id="PRU00471"/>
    </source>
</evidence>
<comment type="subcellular location">
    <subcellularLocation>
        <location evidence="3">Chromosome</location>
    </subcellularLocation>
    <subcellularLocation>
        <location evidence="2">Nucleus</location>
    </subcellularLocation>
</comment>
<evidence type="ECO:0000256" key="10">
    <source>
        <dbReference type="ARBA" id="ARBA00022833"/>
    </source>
</evidence>
<feature type="binding site" evidence="18">
    <location>
        <position position="427"/>
    </location>
    <ligand>
        <name>Zn(2+)</name>
        <dbReference type="ChEBI" id="CHEBI:29105"/>
    </ligand>
</feature>
<keyword evidence="10 18" id="KW-0862">Zinc</keyword>
<dbReference type="Gene3D" id="3.40.50.300">
    <property type="entry name" value="P-loop containing nucleotide triphosphate hydrolases"/>
    <property type="match status" value="2"/>
</dbReference>
<dbReference type="GO" id="GO:0030870">
    <property type="term" value="C:Mre11 complex"/>
    <property type="evidence" value="ECO:0007669"/>
    <property type="project" value="TreeGrafter"/>
</dbReference>
<proteinExistence type="inferred from homology"/>
<evidence type="ECO:0000256" key="17">
    <source>
        <dbReference type="ARBA" id="ARBA00049360"/>
    </source>
</evidence>
<evidence type="ECO:0000256" key="5">
    <source>
        <dbReference type="ARBA" id="ARBA00022454"/>
    </source>
</evidence>
<reference evidence="23" key="1">
    <citation type="submission" date="2022-11" db="UniProtKB">
        <authorList>
            <consortium name="WormBaseParasite"/>
        </authorList>
    </citation>
    <scope>IDENTIFICATION</scope>
</reference>
<protein>
    <submittedName>
        <fullName evidence="23">Zinc-hook domain-containing protein</fullName>
    </submittedName>
</protein>
<keyword evidence="15" id="KW-0539">Nucleus</keyword>
<feature type="coiled-coil region" evidence="19">
    <location>
        <begin position="506"/>
        <end position="580"/>
    </location>
</feature>
<feature type="region of interest" description="Disordered" evidence="20">
    <location>
        <begin position="774"/>
        <end position="800"/>
    </location>
</feature>
<evidence type="ECO:0000259" key="21">
    <source>
        <dbReference type="PROSITE" id="PS51131"/>
    </source>
</evidence>
<dbReference type="GO" id="GO:0070192">
    <property type="term" value="P:chromosome organization involved in meiotic cell cycle"/>
    <property type="evidence" value="ECO:0007669"/>
    <property type="project" value="TreeGrafter"/>
</dbReference>
<keyword evidence="11" id="KW-0067">ATP-binding</keyword>
<feature type="coiled-coil region" evidence="19">
    <location>
        <begin position="200"/>
        <end position="234"/>
    </location>
</feature>
<dbReference type="GO" id="GO:0005524">
    <property type="term" value="F:ATP binding"/>
    <property type="evidence" value="ECO:0007669"/>
    <property type="project" value="UniProtKB-KW"/>
</dbReference>
<dbReference type="GO" id="GO:0046872">
    <property type="term" value="F:metal ion binding"/>
    <property type="evidence" value="ECO:0007669"/>
    <property type="project" value="UniProtKB-UniRule"/>
</dbReference>
<evidence type="ECO:0000256" key="11">
    <source>
        <dbReference type="ARBA" id="ARBA00022840"/>
    </source>
</evidence>
<dbReference type="GO" id="GO:0016887">
    <property type="term" value="F:ATP hydrolysis activity"/>
    <property type="evidence" value="ECO:0007669"/>
    <property type="project" value="InterPro"/>
</dbReference>
<dbReference type="GO" id="GO:0051880">
    <property type="term" value="F:G-quadruplex DNA binding"/>
    <property type="evidence" value="ECO:0007669"/>
    <property type="project" value="TreeGrafter"/>
</dbReference>
<evidence type="ECO:0000256" key="13">
    <source>
        <dbReference type="ARBA" id="ARBA00023054"/>
    </source>
</evidence>
<evidence type="ECO:0000256" key="9">
    <source>
        <dbReference type="ARBA" id="ARBA00022801"/>
    </source>
</evidence>
<keyword evidence="7" id="KW-0547">Nucleotide-binding</keyword>
<evidence type="ECO:0000256" key="20">
    <source>
        <dbReference type="SAM" id="MobiDB-lite"/>
    </source>
</evidence>
<comment type="cofactor">
    <cofactor evidence="1">
        <name>Zn(2+)</name>
        <dbReference type="ChEBI" id="CHEBI:29105"/>
    </cofactor>
</comment>
<evidence type="ECO:0000256" key="19">
    <source>
        <dbReference type="SAM" id="Coils"/>
    </source>
</evidence>
<comment type="catalytic activity">
    <reaction evidence="17">
        <text>ATP + H2O = ADP + phosphate + H(+)</text>
        <dbReference type="Rhea" id="RHEA:13065"/>
        <dbReference type="ChEBI" id="CHEBI:15377"/>
        <dbReference type="ChEBI" id="CHEBI:15378"/>
        <dbReference type="ChEBI" id="CHEBI:30616"/>
        <dbReference type="ChEBI" id="CHEBI:43474"/>
        <dbReference type="ChEBI" id="CHEBI:456216"/>
    </reaction>
</comment>
<dbReference type="Proteomes" id="UP000887574">
    <property type="component" value="Unplaced"/>
</dbReference>
<dbReference type="InterPro" id="IPR038729">
    <property type="entry name" value="Rad50/SbcC_AAA"/>
</dbReference>
<evidence type="ECO:0000256" key="12">
    <source>
        <dbReference type="ARBA" id="ARBA00022842"/>
    </source>
</evidence>
<evidence type="ECO:0000256" key="7">
    <source>
        <dbReference type="ARBA" id="ARBA00022741"/>
    </source>
</evidence>
<keyword evidence="5" id="KW-0158">Chromosome</keyword>
<keyword evidence="9" id="KW-0378">Hydrolase</keyword>
<dbReference type="GO" id="GO:0003691">
    <property type="term" value="F:double-stranded telomeric DNA binding"/>
    <property type="evidence" value="ECO:0007669"/>
    <property type="project" value="TreeGrafter"/>
</dbReference>
<evidence type="ECO:0000256" key="14">
    <source>
        <dbReference type="ARBA" id="ARBA00023204"/>
    </source>
</evidence>
<evidence type="ECO:0000256" key="4">
    <source>
        <dbReference type="ARBA" id="ARBA00009439"/>
    </source>
</evidence>
<evidence type="ECO:0000256" key="15">
    <source>
        <dbReference type="ARBA" id="ARBA00023242"/>
    </source>
</evidence>
<keyword evidence="14" id="KW-0234">DNA repair</keyword>
<sequence length="855" mass="97736">MAELIGLKMQGIRSIGDEPHLISFLHPLTIIQGPNGTGKTTIIEALITLLLEPCHLEKCISQQSQSRCTGQLQFKDTKGNTCTATRRMNASNAKTGKAKTQSDEFTLVVKDKFGNNKSLSSKVADFNKEMLNLLGVPRAILEHVIFCHQEESNCMFLNKFRFVASTTLFLNHDIDNKCIQCRPLCEPKELKIRFDAIFEVTKYVKALDGIKKNMKELETQLKLIDTELPHLESNKHTMKSLSKSHDQSKTTLEVNKKAIEEHKANKVAIDEKIKDLSKDLELAGNSKHKTDLIQDYFGSREDLIEELNRLRSSISEQQAEKEQKALAKEIEQKLRSAEEDMQLNTRSLNRNEQVLNQAANTITIKQAQLSNYTGIISEVSSDRDSIESRLEEVRLMLSKSRSNLGQIDGCRFLYEKWEDEIESSQACPLCERSCSTQNETKKLLQKVKHKQENLPSETRSLESKVRKYEEEEQKLTKVMPYLSMSEAIEKELPKLQEQVKRSGEIVKKEREAKEIKQSEVVELREKLKKAQDSRIDSKTQEHEIRILEEQLRKMDLQTQLSDLQKQLEAFNGQNSELMAKASTLNNLIYQKSGEQTQIATKIKELAKELNNPRYTKAKQNYLDKLIERAVTQSTIEDLGKYWKVLDDAIISFHQQKMAQINQILKELWMRVYKGNDIESIKIKSQPVTGGEKKKSYDYSVVMVVDQVEIDMRDHCSAGQKVLAAILIRIALADVFAGNCPILALDEPTTNLDADKVENVGMMLKSLIEVRNEMSSQDDDDMYSQSQAPTPSANGQPKEGQRSLQLLVITHDKRLVDHLYLACRPEWIYGLSKDENGTSRIRKHKRVCETQDQGDW</sequence>
<dbReference type="GO" id="GO:0006302">
    <property type="term" value="P:double-strand break repair"/>
    <property type="evidence" value="ECO:0007669"/>
    <property type="project" value="InterPro"/>
</dbReference>
<evidence type="ECO:0000313" key="23">
    <source>
        <dbReference type="WBParaSite" id="jg4958"/>
    </source>
</evidence>
<evidence type="ECO:0000256" key="16">
    <source>
        <dbReference type="ARBA" id="ARBA00023254"/>
    </source>
</evidence>
<dbReference type="GO" id="GO:0007004">
    <property type="term" value="P:telomere maintenance via telomerase"/>
    <property type="evidence" value="ECO:0007669"/>
    <property type="project" value="TreeGrafter"/>
</dbReference>
<dbReference type="Pfam" id="PF13476">
    <property type="entry name" value="AAA_23"/>
    <property type="match status" value="1"/>
</dbReference>
<dbReference type="SUPFAM" id="SSF75712">
    <property type="entry name" value="Rad50 coiled-coil Zn hook"/>
    <property type="match status" value="1"/>
</dbReference>
<evidence type="ECO:0000256" key="6">
    <source>
        <dbReference type="ARBA" id="ARBA00022723"/>
    </source>
</evidence>
<dbReference type="PANTHER" id="PTHR18867:SF12">
    <property type="entry name" value="DNA REPAIR PROTEIN RAD50"/>
    <property type="match status" value="1"/>
</dbReference>
<evidence type="ECO:0000256" key="3">
    <source>
        <dbReference type="ARBA" id="ARBA00004286"/>
    </source>
</evidence>
<dbReference type="WBParaSite" id="jg4958">
    <property type="protein sequence ID" value="jg4958"/>
    <property type="gene ID" value="jg4958"/>
</dbReference>
<dbReference type="InterPro" id="IPR027417">
    <property type="entry name" value="P-loop_NTPase"/>
</dbReference>
<evidence type="ECO:0000256" key="8">
    <source>
        <dbReference type="ARBA" id="ARBA00022763"/>
    </source>
</evidence>